<proteinExistence type="predicted"/>
<evidence type="ECO:0008006" key="4">
    <source>
        <dbReference type="Google" id="ProtNLM"/>
    </source>
</evidence>
<dbReference type="AlphaFoldDB" id="A0A0C1LJQ1"/>
<dbReference type="STRING" id="1349421.OI18_04765"/>
<name>A0A0C1LJQ1_9BACT</name>
<feature type="chain" id="PRO_5002134959" description="Lipocalin-like domain-containing protein" evidence="1">
    <location>
        <begin position="20"/>
        <end position="179"/>
    </location>
</feature>
<evidence type="ECO:0000256" key="1">
    <source>
        <dbReference type="SAM" id="SignalP"/>
    </source>
</evidence>
<feature type="signal peptide" evidence="1">
    <location>
        <begin position="1"/>
        <end position="19"/>
    </location>
</feature>
<reference evidence="2 3" key="1">
    <citation type="submission" date="2014-11" db="EMBL/GenBank/DDBJ databases">
        <title>Genome sequence of Flavihumibacter solisilvae 3-3.</title>
        <authorList>
            <person name="Zhou G."/>
            <person name="Li M."/>
            <person name="Wang G."/>
        </authorList>
    </citation>
    <scope>NUCLEOTIDE SEQUENCE [LARGE SCALE GENOMIC DNA]</scope>
    <source>
        <strain evidence="2 3">3-3</strain>
    </source>
</reference>
<keyword evidence="3" id="KW-1185">Reference proteome</keyword>
<comment type="caution">
    <text evidence="2">The sequence shown here is derived from an EMBL/GenBank/DDBJ whole genome shotgun (WGS) entry which is preliminary data.</text>
</comment>
<organism evidence="2 3">
    <name type="scientific">Flavihumibacter solisilvae</name>
    <dbReference type="NCBI Taxonomy" id="1349421"/>
    <lineage>
        <taxon>Bacteria</taxon>
        <taxon>Pseudomonadati</taxon>
        <taxon>Bacteroidota</taxon>
        <taxon>Chitinophagia</taxon>
        <taxon>Chitinophagales</taxon>
        <taxon>Chitinophagaceae</taxon>
        <taxon>Flavihumibacter</taxon>
    </lineage>
</organism>
<dbReference type="RefSeq" id="WP_039137656.1">
    <property type="nucleotide sequence ID" value="NZ_JSVC01000005.1"/>
</dbReference>
<protein>
    <recommendedName>
        <fullName evidence="4">Lipocalin-like domain-containing protein</fullName>
    </recommendedName>
</protein>
<sequence>MKKILAGVGLIITVHCAQAQNAAILFNGTTLQGSFRNDINRTGMLTYVDASSKKQQLSASQVKECSIDQHRYISYKNDFFEVVTTGNRYTLYQKVTDNDGKLTYNGTEASVMQGSEGRKGEYFISVSGEPDLTWLKKKEYVAIIKPMAKDCQAVLGQLESGKTAYTELPALVGTLNNCQ</sequence>
<evidence type="ECO:0000313" key="3">
    <source>
        <dbReference type="Proteomes" id="UP000031408"/>
    </source>
</evidence>
<gene>
    <name evidence="2" type="ORF">OI18_04765</name>
</gene>
<keyword evidence="1" id="KW-0732">Signal</keyword>
<dbReference type="Proteomes" id="UP000031408">
    <property type="component" value="Unassembled WGS sequence"/>
</dbReference>
<evidence type="ECO:0000313" key="2">
    <source>
        <dbReference type="EMBL" id="KIC95578.1"/>
    </source>
</evidence>
<accession>A0A0C1LJQ1</accession>
<dbReference type="EMBL" id="JSVC01000005">
    <property type="protein sequence ID" value="KIC95578.1"/>
    <property type="molecule type" value="Genomic_DNA"/>
</dbReference>